<keyword evidence="2" id="KW-1185">Reference proteome</keyword>
<organism evidence="1 2">
    <name type="scientific">Elysia crispata</name>
    <name type="common">lettuce slug</name>
    <dbReference type="NCBI Taxonomy" id="231223"/>
    <lineage>
        <taxon>Eukaryota</taxon>
        <taxon>Metazoa</taxon>
        <taxon>Spiralia</taxon>
        <taxon>Lophotrochozoa</taxon>
        <taxon>Mollusca</taxon>
        <taxon>Gastropoda</taxon>
        <taxon>Heterobranchia</taxon>
        <taxon>Euthyneura</taxon>
        <taxon>Panpulmonata</taxon>
        <taxon>Sacoglossa</taxon>
        <taxon>Placobranchoidea</taxon>
        <taxon>Plakobranchidae</taxon>
        <taxon>Elysia</taxon>
    </lineage>
</organism>
<dbReference type="EMBL" id="JAWDGP010002624">
    <property type="protein sequence ID" value="KAK3781355.1"/>
    <property type="molecule type" value="Genomic_DNA"/>
</dbReference>
<sequence length="112" mass="12507">MKETSSASCQYTNRPKVAAVGRAGDWKNLQKSNSGMMLQYSTALIIGAPRLLSRSTTDLIRLVSDIYLPYLPLVALRTREVPPCVSQYRPRNANLDLSTFFSSEETKNHAID</sequence>
<gene>
    <name evidence="1" type="ORF">RRG08_018981</name>
</gene>
<accession>A0AAE1A544</accession>
<evidence type="ECO:0000313" key="1">
    <source>
        <dbReference type="EMBL" id="KAK3781355.1"/>
    </source>
</evidence>
<dbReference type="AlphaFoldDB" id="A0AAE1A544"/>
<reference evidence="1" key="1">
    <citation type="journal article" date="2023" name="G3 (Bethesda)">
        <title>A reference genome for the long-term kleptoplast-retaining sea slug Elysia crispata morphotype clarki.</title>
        <authorList>
            <person name="Eastman K.E."/>
            <person name="Pendleton A.L."/>
            <person name="Shaikh M.A."/>
            <person name="Suttiyut T."/>
            <person name="Ogas R."/>
            <person name="Tomko P."/>
            <person name="Gavelis G."/>
            <person name="Widhalm J.R."/>
            <person name="Wisecaver J.H."/>
        </authorList>
    </citation>
    <scope>NUCLEOTIDE SEQUENCE</scope>
    <source>
        <strain evidence="1">ECLA1</strain>
    </source>
</reference>
<protein>
    <submittedName>
        <fullName evidence="1">Uncharacterized protein</fullName>
    </submittedName>
</protein>
<name>A0AAE1A544_9GAST</name>
<comment type="caution">
    <text evidence="1">The sequence shown here is derived from an EMBL/GenBank/DDBJ whole genome shotgun (WGS) entry which is preliminary data.</text>
</comment>
<dbReference type="Proteomes" id="UP001283361">
    <property type="component" value="Unassembled WGS sequence"/>
</dbReference>
<evidence type="ECO:0000313" key="2">
    <source>
        <dbReference type="Proteomes" id="UP001283361"/>
    </source>
</evidence>
<proteinExistence type="predicted"/>